<sequence>MKAVSLGGACESIKYGLTASADWSGVGPKFIRITDIVGGLYDLNLVPNVGGGEDPYSKYVVLNGDILVARTGASVGASYIHMLGSDPVFASYLVRFRVRPEFDARYVYYVTKTSAWRDFISSNANAKSAQPNISASAMSEFEFHAPVLEQQRATGEVLGALDDKIAANRDASIRAEALAVAVAGKSTQLVRLGEVARQRRSSVSPIKLGMETVLHFSLPSFDDGRATLEPANEIKSAKNEIKNAAVLVSKLNPRIPRLWPVDTAASDVRRLASTEFIVLESSELEVGELWAAILRGNVFGQLQSLVGGTSNSHQRVLPQDILDSVVPDPRQLKQEERRLLLSLCRLKNQLVEESYSLAGTRDELLPLLMNGRITVKDAERAVEGVV</sequence>
<dbReference type="AlphaFoldDB" id="A0A9D1YV24"/>
<evidence type="ECO:0000259" key="4">
    <source>
        <dbReference type="Pfam" id="PF01420"/>
    </source>
</evidence>
<organism evidence="5 6">
    <name type="scientific">Candidatus Agrococcus pullicola</name>
    <dbReference type="NCBI Taxonomy" id="2838429"/>
    <lineage>
        <taxon>Bacteria</taxon>
        <taxon>Bacillati</taxon>
        <taxon>Actinomycetota</taxon>
        <taxon>Actinomycetes</taxon>
        <taxon>Micrococcales</taxon>
        <taxon>Microbacteriaceae</taxon>
        <taxon>Agrococcus</taxon>
    </lineage>
</organism>
<protein>
    <submittedName>
        <fullName evidence="5">Restriction endonuclease subunit S</fullName>
        <ecNumber evidence="5">3.1.21.-</ecNumber>
    </submittedName>
</protein>
<evidence type="ECO:0000256" key="1">
    <source>
        <dbReference type="ARBA" id="ARBA00010923"/>
    </source>
</evidence>
<gene>
    <name evidence="5" type="ORF">H9830_08165</name>
</gene>
<dbReference type="GO" id="GO:0009307">
    <property type="term" value="P:DNA restriction-modification system"/>
    <property type="evidence" value="ECO:0007669"/>
    <property type="project" value="UniProtKB-KW"/>
</dbReference>
<dbReference type="SUPFAM" id="SSF116734">
    <property type="entry name" value="DNA methylase specificity domain"/>
    <property type="match status" value="1"/>
</dbReference>
<keyword evidence="5" id="KW-0378">Hydrolase</keyword>
<proteinExistence type="inferred from homology"/>
<dbReference type="InterPro" id="IPR000055">
    <property type="entry name" value="Restrct_endonuc_typeI_TRD"/>
</dbReference>
<dbReference type="InterPro" id="IPR052021">
    <property type="entry name" value="Type-I_RS_S_subunit"/>
</dbReference>
<dbReference type="Pfam" id="PF01420">
    <property type="entry name" value="Methylase_S"/>
    <property type="match status" value="1"/>
</dbReference>
<dbReference type="InterPro" id="IPR044946">
    <property type="entry name" value="Restrct_endonuc_typeI_TRD_sf"/>
</dbReference>
<keyword evidence="5" id="KW-0255">Endonuclease</keyword>
<accession>A0A9D1YV24</accession>
<dbReference type="EC" id="3.1.21.-" evidence="5"/>
<keyword evidence="3" id="KW-0238">DNA-binding</keyword>
<evidence type="ECO:0000313" key="6">
    <source>
        <dbReference type="Proteomes" id="UP000824005"/>
    </source>
</evidence>
<comment type="caution">
    <text evidence="5">The sequence shown here is derived from an EMBL/GenBank/DDBJ whole genome shotgun (WGS) entry which is preliminary data.</text>
</comment>
<dbReference type="Proteomes" id="UP000824005">
    <property type="component" value="Unassembled WGS sequence"/>
</dbReference>
<dbReference type="PANTHER" id="PTHR30408">
    <property type="entry name" value="TYPE-1 RESTRICTION ENZYME ECOKI SPECIFICITY PROTEIN"/>
    <property type="match status" value="1"/>
</dbReference>
<evidence type="ECO:0000256" key="2">
    <source>
        <dbReference type="ARBA" id="ARBA00022747"/>
    </source>
</evidence>
<dbReference type="PANTHER" id="PTHR30408:SF12">
    <property type="entry name" value="TYPE I RESTRICTION ENZYME MJAVIII SPECIFICITY SUBUNIT"/>
    <property type="match status" value="1"/>
</dbReference>
<comment type="similarity">
    <text evidence="1">Belongs to the type-I restriction system S methylase family.</text>
</comment>
<dbReference type="GO" id="GO:0004519">
    <property type="term" value="F:endonuclease activity"/>
    <property type="evidence" value="ECO:0007669"/>
    <property type="project" value="UniProtKB-KW"/>
</dbReference>
<dbReference type="CDD" id="cd17521">
    <property type="entry name" value="RMtype1_S_Sau13435ORF2165P_TRD2-CR2_like"/>
    <property type="match status" value="1"/>
</dbReference>
<evidence type="ECO:0000256" key="3">
    <source>
        <dbReference type="ARBA" id="ARBA00023125"/>
    </source>
</evidence>
<keyword evidence="2" id="KW-0680">Restriction system</keyword>
<keyword evidence="5" id="KW-0540">Nuclease</keyword>
<reference evidence="5" key="2">
    <citation type="submission" date="2021-04" db="EMBL/GenBank/DDBJ databases">
        <authorList>
            <person name="Gilroy R."/>
        </authorList>
    </citation>
    <scope>NUCLEOTIDE SEQUENCE</scope>
    <source>
        <strain evidence="5">ChiGjej1B1-98</strain>
    </source>
</reference>
<dbReference type="Gene3D" id="3.90.220.20">
    <property type="entry name" value="DNA methylase specificity domains"/>
    <property type="match status" value="2"/>
</dbReference>
<dbReference type="EMBL" id="DXDC01000241">
    <property type="protein sequence ID" value="HIY66233.1"/>
    <property type="molecule type" value="Genomic_DNA"/>
</dbReference>
<dbReference type="GO" id="GO:0016787">
    <property type="term" value="F:hydrolase activity"/>
    <property type="evidence" value="ECO:0007669"/>
    <property type="project" value="UniProtKB-KW"/>
</dbReference>
<reference evidence="5" key="1">
    <citation type="journal article" date="2021" name="PeerJ">
        <title>Extensive microbial diversity within the chicken gut microbiome revealed by metagenomics and culture.</title>
        <authorList>
            <person name="Gilroy R."/>
            <person name="Ravi A."/>
            <person name="Getino M."/>
            <person name="Pursley I."/>
            <person name="Horton D.L."/>
            <person name="Alikhan N.F."/>
            <person name="Baker D."/>
            <person name="Gharbi K."/>
            <person name="Hall N."/>
            <person name="Watson M."/>
            <person name="Adriaenssens E.M."/>
            <person name="Foster-Nyarko E."/>
            <person name="Jarju S."/>
            <person name="Secka A."/>
            <person name="Antonio M."/>
            <person name="Oren A."/>
            <person name="Chaudhuri R.R."/>
            <person name="La Ragione R."/>
            <person name="Hildebrand F."/>
            <person name="Pallen M.J."/>
        </authorList>
    </citation>
    <scope>NUCLEOTIDE SEQUENCE</scope>
    <source>
        <strain evidence="5">ChiGjej1B1-98</strain>
    </source>
</reference>
<feature type="domain" description="Type I restriction modification DNA specificity" evidence="4">
    <location>
        <begin position="22"/>
        <end position="169"/>
    </location>
</feature>
<name>A0A9D1YV24_9MICO</name>
<evidence type="ECO:0000313" key="5">
    <source>
        <dbReference type="EMBL" id="HIY66233.1"/>
    </source>
</evidence>
<dbReference type="GO" id="GO:0003677">
    <property type="term" value="F:DNA binding"/>
    <property type="evidence" value="ECO:0007669"/>
    <property type="project" value="UniProtKB-KW"/>
</dbReference>